<protein>
    <submittedName>
        <fullName evidence="1">Uncharacterized protein</fullName>
    </submittedName>
</protein>
<sequence length="173" mass="19645">MATSITHVLELTGEIVVQSTSWKFVPKERFNSHNEEVRFNLLGKRFLDWFVLTEDADWITDRNQRILRCHRLVQTTKDEAIIAELGSDVIKLLVSLPEIYTLLRDHGWGTPGVLLSNGEANIFYVRDPTGTPRAIFTYCDAVGWCVGAHHIGATDKWEVGRQVFSCAPASEDW</sequence>
<evidence type="ECO:0000313" key="1">
    <source>
        <dbReference type="EMBL" id="OHA59278.1"/>
    </source>
</evidence>
<organism evidence="1 2">
    <name type="scientific">Candidatus Vogelbacteria bacterium RIFOXYB1_FULL_42_16</name>
    <dbReference type="NCBI Taxonomy" id="1802436"/>
    <lineage>
        <taxon>Bacteria</taxon>
        <taxon>Candidatus Vogeliibacteriota</taxon>
    </lineage>
</organism>
<evidence type="ECO:0000313" key="2">
    <source>
        <dbReference type="Proteomes" id="UP000176222"/>
    </source>
</evidence>
<accession>A0A1G2QFW1</accession>
<name>A0A1G2QFW1_9BACT</name>
<reference evidence="1 2" key="1">
    <citation type="journal article" date="2016" name="Nat. Commun.">
        <title>Thousands of microbial genomes shed light on interconnected biogeochemical processes in an aquifer system.</title>
        <authorList>
            <person name="Anantharaman K."/>
            <person name="Brown C.T."/>
            <person name="Hug L.A."/>
            <person name="Sharon I."/>
            <person name="Castelle C.J."/>
            <person name="Probst A.J."/>
            <person name="Thomas B.C."/>
            <person name="Singh A."/>
            <person name="Wilkins M.J."/>
            <person name="Karaoz U."/>
            <person name="Brodie E.L."/>
            <person name="Williams K.H."/>
            <person name="Hubbard S.S."/>
            <person name="Banfield J.F."/>
        </authorList>
    </citation>
    <scope>NUCLEOTIDE SEQUENCE [LARGE SCALE GENOMIC DNA]</scope>
</reference>
<dbReference type="Proteomes" id="UP000176222">
    <property type="component" value="Unassembled WGS sequence"/>
</dbReference>
<dbReference type="EMBL" id="MHTH01000002">
    <property type="protein sequence ID" value="OHA59278.1"/>
    <property type="molecule type" value="Genomic_DNA"/>
</dbReference>
<proteinExistence type="predicted"/>
<comment type="caution">
    <text evidence="1">The sequence shown here is derived from an EMBL/GenBank/DDBJ whole genome shotgun (WGS) entry which is preliminary data.</text>
</comment>
<gene>
    <name evidence="1" type="ORF">A2370_01880</name>
</gene>
<dbReference type="AlphaFoldDB" id="A0A1G2QFW1"/>